<keyword evidence="1" id="KW-0812">Transmembrane</keyword>
<evidence type="ECO:0000313" key="3">
    <source>
        <dbReference type="Proteomes" id="UP000289184"/>
    </source>
</evidence>
<name>A0A446CMV9_9BURK</name>
<organism evidence="2 3">
    <name type="scientific">Achromobacter agilis</name>
    <dbReference type="NCBI Taxonomy" id="1353888"/>
    <lineage>
        <taxon>Bacteria</taxon>
        <taxon>Pseudomonadati</taxon>
        <taxon>Pseudomonadota</taxon>
        <taxon>Betaproteobacteria</taxon>
        <taxon>Burkholderiales</taxon>
        <taxon>Alcaligenaceae</taxon>
        <taxon>Achromobacter</taxon>
    </lineage>
</organism>
<keyword evidence="3" id="KW-1185">Reference proteome</keyword>
<gene>
    <name evidence="2" type="ORF">AGI3411_04024</name>
</gene>
<sequence>MHVLLTLLAGLLLLAVFALFGRLWGGSLPAVALAAKLFIPAWLLVSVANLWVGVVRAGYTLREELPILLLVFGVPAAVAGLLIAFAPRA</sequence>
<keyword evidence="1" id="KW-1133">Transmembrane helix</keyword>
<accession>A0A446CMV9</accession>
<reference evidence="2 3" key="1">
    <citation type="submission" date="2018-07" db="EMBL/GenBank/DDBJ databases">
        <authorList>
            <person name="Peeters C."/>
        </authorList>
    </citation>
    <scope>NUCLEOTIDE SEQUENCE [LARGE SCALE GENOMIC DNA]</scope>
    <source>
        <strain evidence="2 3">LMG 3411</strain>
    </source>
</reference>
<feature type="transmembrane region" description="Helical" evidence="1">
    <location>
        <begin position="67"/>
        <end position="86"/>
    </location>
</feature>
<protein>
    <submittedName>
        <fullName evidence="2">Uncharacterized protein</fullName>
    </submittedName>
</protein>
<keyword evidence="1" id="KW-0472">Membrane</keyword>
<dbReference type="EMBL" id="UFQB01000018">
    <property type="protein sequence ID" value="SSW69098.1"/>
    <property type="molecule type" value="Genomic_DNA"/>
</dbReference>
<dbReference type="RefSeq" id="WP_129529130.1">
    <property type="nucleotide sequence ID" value="NZ_UFQB01000018.1"/>
</dbReference>
<evidence type="ECO:0000256" key="1">
    <source>
        <dbReference type="SAM" id="Phobius"/>
    </source>
</evidence>
<dbReference type="OrthoDB" id="8667256at2"/>
<dbReference type="AlphaFoldDB" id="A0A446CMV9"/>
<feature type="transmembrane region" description="Helical" evidence="1">
    <location>
        <begin position="28"/>
        <end position="55"/>
    </location>
</feature>
<proteinExistence type="predicted"/>
<evidence type="ECO:0000313" key="2">
    <source>
        <dbReference type="EMBL" id="SSW69098.1"/>
    </source>
</evidence>
<dbReference type="Proteomes" id="UP000289184">
    <property type="component" value="Unassembled WGS sequence"/>
</dbReference>